<accession>A0A8H7WIC4</accession>
<feature type="compositionally biased region" description="Basic and acidic residues" evidence="1">
    <location>
        <begin position="387"/>
        <end position="399"/>
    </location>
</feature>
<keyword evidence="5" id="KW-1185">Reference proteome</keyword>
<evidence type="ECO:0000313" key="4">
    <source>
        <dbReference type="EMBL" id="KAG4425266.1"/>
    </source>
</evidence>
<reference evidence="4" key="1">
    <citation type="submission" date="2021-02" db="EMBL/GenBank/DDBJ databases">
        <title>Genome sequence Cadophora malorum strain M34.</title>
        <authorList>
            <person name="Stefanovic E."/>
            <person name="Vu D."/>
            <person name="Scully C."/>
            <person name="Dijksterhuis J."/>
            <person name="Roader J."/>
            <person name="Houbraken J."/>
        </authorList>
    </citation>
    <scope>NUCLEOTIDE SEQUENCE</scope>
    <source>
        <strain evidence="4">M34</strain>
    </source>
</reference>
<proteinExistence type="predicted"/>
<evidence type="ECO:0000256" key="3">
    <source>
        <dbReference type="SAM" id="SignalP"/>
    </source>
</evidence>
<comment type="caution">
    <text evidence="4">The sequence shown here is derived from an EMBL/GenBank/DDBJ whole genome shotgun (WGS) entry which is preliminary data.</text>
</comment>
<sequence>MRPSSLAPALVLITSFAAPSTALIASTTSPCAAQCGNTLDSTSGSDIACTVEDFKSTPAGIVFDNCISCQIQSTYVDPVTKQSDLHWAICKYNLSTACGVLENAFEFDSLSVNASSYGFCALLPAVSVPHCTSCLQVLSTEFYLTNFVVALDASCQQQPTAGTKLSIDGDLFSTTHVNITSPSTVPTSSYNPNNHGLTLGAKVGIAAGGLVAVLAMVGFCIVWRGKRRRRRFLMKHQQQTGYSDWAKNATFSPPQPMGGSPGGFFDSPQSQRPLVNASPWARREDESPASAMGEKVYFSPYSSQYNSPVDANDQFQTIGREWPIDRKGSVGGSTGVGRFPSRSRSREKSKKDRDMEIMGDRIELQDVAPVQNVAPVLLHPGHGRGRSLSDEDVKNGHGI</sequence>
<feature type="chain" id="PRO_5034932654" evidence="3">
    <location>
        <begin position="23"/>
        <end position="399"/>
    </location>
</feature>
<dbReference type="EMBL" id="JAFJYH010000012">
    <property type="protein sequence ID" value="KAG4425266.1"/>
    <property type="molecule type" value="Genomic_DNA"/>
</dbReference>
<feature type="signal peptide" evidence="3">
    <location>
        <begin position="1"/>
        <end position="22"/>
    </location>
</feature>
<organism evidence="4 5">
    <name type="scientific">Cadophora malorum</name>
    <dbReference type="NCBI Taxonomy" id="108018"/>
    <lineage>
        <taxon>Eukaryota</taxon>
        <taxon>Fungi</taxon>
        <taxon>Dikarya</taxon>
        <taxon>Ascomycota</taxon>
        <taxon>Pezizomycotina</taxon>
        <taxon>Leotiomycetes</taxon>
        <taxon>Helotiales</taxon>
        <taxon>Ploettnerulaceae</taxon>
        <taxon>Cadophora</taxon>
    </lineage>
</organism>
<feature type="transmembrane region" description="Helical" evidence="2">
    <location>
        <begin position="203"/>
        <end position="225"/>
    </location>
</feature>
<feature type="region of interest" description="Disordered" evidence="1">
    <location>
        <begin position="253"/>
        <end position="291"/>
    </location>
</feature>
<keyword evidence="2" id="KW-0812">Transmembrane</keyword>
<evidence type="ECO:0000313" key="5">
    <source>
        <dbReference type="Proteomes" id="UP000664132"/>
    </source>
</evidence>
<feature type="compositionally biased region" description="Basic and acidic residues" evidence="1">
    <location>
        <begin position="344"/>
        <end position="357"/>
    </location>
</feature>
<evidence type="ECO:0000256" key="1">
    <source>
        <dbReference type="SAM" id="MobiDB-lite"/>
    </source>
</evidence>
<name>A0A8H7WIC4_9HELO</name>
<feature type="region of interest" description="Disordered" evidence="1">
    <location>
        <begin position="321"/>
        <end position="357"/>
    </location>
</feature>
<keyword evidence="2" id="KW-1133">Transmembrane helix</keyword>
<dbReference type="Proteomes" id="UP000664132">
    <property type="component" value="Unassembled WGS sequence"/>
</dbReference>
<evidence type="ECO:0000256" key="2">
    <source>
        <dbReference type="SAM" id="Phobius"/>
    </source>
</evidence>
<gene>
    <name evidence="4" type="ORF">IFR04_001633</name>
</gene>
<dbReference type="AlphaFoldDB" id="A0A8H7WIC4"/>
<feature type="region of interest" description="Disordered" evidence="1">
    <location>
        <begin position="377"/>
        <end position="399"/>
    </location>
</feature>
<keyword evidence="3" id="KW-0732">Signal</keyword>
<keyword evidence="2" id="KW-0472">Membrane</keyword>
<protein>
    <submittedName>
        <fullName evidence="4">Uncharacterized protein</fullName>
    </submittedName>
</protein>
<dbReference type="OrthoDB" id="5239590at2759"/>